<gene>
    <name evidence="2" type="ORF">FSB_LOCUS28430</name>
</gene>
<protein>
    <recommendedName>
        <fullName evidence="1">Reverse transcriptase zinc-binding domain-containing protein</fullName>
    </recommendedName>
</protein>
<organism evidence="2">
    <name type="scientific">Fagus sylvatica</name>
    <name type="common">Beechnut</name>
    <dbReference type="NCBI Taxonomy" id="28930"/>
    <lineage>
        <taxon>Eukaryota</taxon>
        <taxon>Viridiplantae</taxon>
        <taxon>Streptophyta</taxon>
        <taxon>Embryophyta</taxon>
        <taxon>Tracheophyta</taxon>
        <taxon>Spermatophyta</taxon>
        <taxon>Magnoliopsida</taxon>
        <taxon>eudicotyledons</taxon>
        <taxon>Gunneridae</taxon>
        <taxon>Pentapetalae</taxon>
        <taxon>rosids</taxon>
        <taxon>fabids</taxon>
        <taxon>Fagales</taxon>
        <taxon>Fagaceae</taxon>
        <taxon>Fagus</taxon>
    </lineage>
</organism>
<dbReference type="AlphaFoldDB" id="A0A2N9GM55"/>
<name>A0A2N9GM55_FAGSY</name>
<evidence type="ECO:0000313" key="2">
    <source>
        <dbReference type="EMBL" id="SPD00548.1"/>
    </source>
</evidence>
<accession>A0A2N9GM55</accession>
<dbReference type="PANTHER" id="PTHR33116">
    <property type="entry name" value="REVERSE TRANSCRIPTASE ZINC-BINDING DOMAIN-CONTAINING PROTEIN-RELATED-RELATED"/>
    <property type="match status" value="1"/>
</dbReference>
<dbReference type="InterPro" id="IPR026960">
    <property type="entry name" value="RVT-Znf"/>
</dbReference>
<proteinExistence type="predicted"/>
<reference evidence="2" key="1">
    <citation type="submission" date="2018-02" db="EMBL/GenBank/DDBJ databases">
        <authorList>
            <person name="Cohen D.B."/>
            <person name="Kent A.D."/>
        </authorList>
    </citation>
    <scope>NUCLEOTIDE SEQUENCE</scope>
</reference>
<dbReference type="PANTHER" id="PTHR33116:SF86">
    <property type="entry name" value="REVERSE TRANSCRIPTASE DOMAIN-CONTAINING PROTEIN"/>
    <property type="match status" value="1"/>
</dbReference>
<feature type="domain" description="Reverse transcriptase zinc-binding" evidence="1">
    <location>
        <begin position="159"/>
        <end position="255"/>
    </location>
</feature>
<sequence length="338" mass="39512">MSKAYDRVEWSFVEAIMKKLGFAEKWITMIMECIGTVQYSILLDGVPKGYIIPSRGIRQGDPISSYLFLLCAEGLSALLKKSSLEGQLKGLQTSRRGPWVSHLFFADDSQKFMEMLQLYEESSGHFLSGRELLMKGLRWIYKPESLPQLRWSETQSRKFTVKSAYQLMEKSMREESQGESSSSQIFQWLWRKVWKLSIPGKIKHFIWRAYHDSLPTSHNLFKRKITPNPLCKICDQEEESTIHALWKCAMARNTWALVPGRMQKLLNQGDDFARFMLWMFQNFSKEDLEECAITSWAIWSARNCFIFEAHQKSPRHIRREALLFLQECHQAKTPNSSL</sequence>
<dbReference type="Pfam" id="PF13966">
    <property type="entry name" value="zf-RVT"/>
    <property type="match status" value="1"/>
</dbReference>
<evidence type="ECO:0000259" key="1">
    <source>
        <dbReference type="Pfam" id="PF13966"/>
    </source>
</evidence>
<dbReference type="EMBL" id="OIVN01002101">
    <property type="protein sequence ID" value="SPD00548.1"/>
    <property type="molecule type" value="Genomic_DNA"/>
</dbReference>